<dbReference type="InterPro" id="IPR006134">
    <property type="entry name" value="DNA-dir_DNA_pol_B_multi_dom"/>
</dbReference>
<dbReference type="Gene3D" id="2.40.50.730">
    <property type="match status" value="1"/>
</dbReference>
<dbReference type="GO" id="GO:1902975">
    <property type="term" value="P:mitotic DNA replication initiation"/>
    <property type="evidence" value="ECO:0007669"/>
    <property type="project" value="InterPro"/>
</dbReference>
<feature type="domain" description="Zinc finger DNA-directed DNA polymerase family B alpha" evidence="16">
    <location>
        <begin position="1409"/>
        <end position="1637"/>
    </location>
</feature>
<comment type="subcellular location">
    <subcellularLocation>
        <location evidence="1">Nucleus</location>
    </subcellularLocation>
</comment>
<dbReference type="NCBIfam" id="TIGR00592">
    <property type="entry name" value="pol2"/>
    <property type="match status" value="1"/>
</dbReference>
<dbReference type="Gene3D" id="3.90.1600.10">
    <property type="entry name" value="Palm domain of DNA polymerase"/>
    <property type="match status" value="1"/>
</dbReference>
<dbReference type="Gene3D" id="1.10.132.60">
    <property type="entry name" value="DNA polymerase family B, C-terminal domain"/>
    <property type="match status" value="1"/>
</dbReference>
<gene>
    <name evidence="18" type="ORF">MICPUN_59630</name>
</gene>
<feature type="compositionally biased region" description="Low complexity" evidence="13">
    <location>
        <begin position="231"/>
        <end position="244"/>
    </location>
</feature>
<feature type="compositionally biased region" description="Low complexity" evidence="13">
    <location>
        <begin position="1465"/>
        <end position="1477"/>
    </location>
</feature>
<dbReference type="PRINTS" id="PR00106">
    <property type="entry name" value="DNAPOLB"/>
</dbReference>
<keyword evidence="3 12" id="KW-0808">Transferase</keyword>
<dbReference type="FunFam" id="1.10.287.690:FF:000003">
    <property type="entry name" value="DNA polymerase"/>
    <property type="match status" value="1"/>
</dbReference>
<keyword evidence="7" id="KW-0863">Zinc-finger</keyword>
<keyword evidence="10 12" id="KW-0238">DNA-binding</keyword>
<evidence type="ECO:0000256" key="10">
    <source>
        <dbReference type="ARBA" id="ARBA00023125"/>
    </source>
</evidence>
<feature type="region of interest" description="Disordered" evidence="13">
    <location>
        <begin position="69"/>
        <end position="140"/>
    </location>
</feature>
<evidence type="ECO:0000313" key="19">
    <source>
        <dbReference type="Proteomes" id="UP000002009"/>
    </source>
</evidence>
<keyword evidence="9 12" id="KW-0239">DNA-directed DNA polymerase</keyword>
<feature type="domain" description="DNA polymerase alpha catalytic subunit N-terminal" evidence="17">
    <location>
        <begin position="20"/>
        <end position="87"/>
    </location>
</feature>
<dbReference type="Pfam" id="PF00136">
    <property type="entry name" value="DNA_pol_B"/>
    <property type="match status" value="1"/>
</dbReference>
<protein>
    <recommendedName>
        <fullName evidence="12">DNA polymerase</fullName>
        <ecNumber evidence="12">2.7.7.7</ecNumber>
    </recommendedName>
</protein>
<evidence type="ECO:0000259" key="14">
    <source>
        <dbReference type="Pfam" id="PF00136"/>
    </source>
</evidence>
<evidence type="ECO:0000259" key="15">
    <source>
        <dbReference type="Pfam" id="PF03104"/>
    </source>
</evidence>
<dbReference type="EMBL" id="CP001327">
    <property type="protein sequence ID" value="ACO64283.1"/>
    <property type="molecule type" value="Genomic_DNA"/>
</dbReference>
<dbReference type="InterPro" id="IPR045846">
    <property type="entry name" value="POLBc_alpha"/>
</dbReference>
<dbReference type="GO" id="GO:0008270">
    <property type="term" value="F:zinc ion binding"/>
    <property type="evidence" value="ECO:0007669"/>
    <property type="project" value="UniProtKB-KW"/>
</dbReference>
<dbReference type="GO" id="GO:0003688">
    <property type="term" value="F:DNA replication origin binding"/>
    <property type="evidence" value="ECO:0007669"/>
    <property type="project" value="TreeGrafter"/>
</dbReference>
<dbReference type="InterPro" id="IPR015088">
    <property type="entry name" value="Znf_DNA-dir_DNA_pol_B_alpha"/>
</dbReference>
<evidence type="ECO:0000256" key="1">
    <source>
        <dbReference type="ARBA" id="ARBA00004123"/>
    </source>
</evidence>
<feature type="compositionally biased region" description="Acidic residues" evidence="13">
    <location>
        <begin position="293"/>
        <end position="306"/>
    </location>
</feature>
<evidence type="ECO:0000256" key="7">
    <source>
        <dbReference type="ARBA" id="ARBA00022771"/>
    </source>
</evidence>
<evidence type="ECO:0000256" key="3">
    <source>
        <dbReference type="ARBA" id="ARBA00022679"/>
    </source>
</evidence>
<dbReference type="Gene3D" id="1.10.3200.20">
    <property type="entry name" value="DNA Polymerase alpha, zinc finger"/>
    <property type="match status" value="1"/>
</dbReference>
<feature type="region of interest" description="Disordered" evidence="13">
    <location>
        <begin position="1448"/>
        <end position="1477"/>
    </location>
</feature>
<keyword evidence="19" id="KW-1185">Reference proteome</keyword>
<evidence type="ECO:0000256" key="11">
    <source>
        <dbReference type="ARBA" id="ARBA00023242"/>
    </source>
</evidence>
<feature type="compositionally biased region" description="Basic and acidic residues" evidence="13">
    <location>
        <begin position="116"/>
        <end position="138"/>
    </location>
</feature>
<dbReference type="PANTHER" id="PTHR45861:SF1">
    <property type="entry name" value="DNA POLYMERASE ALPHA CATALYTIC SUBUNIT"/>
    <property type="match status" value="1"/>
</dbReference>
<dbReference type="PANTHER" id="PTHR45861">
    <property type="entry name" value="DNA POLYMERASE ALPHA CATALYTIC SUBUNIT"/>
    <property type="match status" value="1"/>
</dbReference>
<dbReference type="GO" id="GO:0006273">
    <property type="term" value="P:lagging strand elongation"/>
    <property type="evidence" value="ECO:0007669"/>
    <property type="project" value="TreeGrafter"/>
</dbReference>
<evidence type="ECO:0000256" key="13">
    <source>
        <dbReference type="SAM" id="MobiDB-lite"/>
    </source>
</evidence>
<dbReference type="FunCoup" id="C1E975">
    <property type="interactions" value="1584"/>
</dbReference>
<feature type="region of interest" description="Disordered" evidence="13">
    <location>
        <begin position="1005"/>
        <end position="1025"/>
    </location>
</feature>
<dbReference type="InterPro" id="IPR006172">
    <property type="entry name" value="DNA-dir_DNA_pol_B"/>
</dbReference>
<dbReference type="GeneID" id="8244663"/>
<dbReference type="GO" id="GO:0033554">
    <property type="term" value="P:cellular response to stress"/>
    <property type="evidence" value="ECO:0007669"/>
    <property type="project" value="UniProtKB-ARBA"/>
</dbReference>
<dbReference type="InterPro" id="IPR043502">
    <property type="entry name" value="DNA/RNA_pol_sf"/>
</dbReference>
<dbReference type="Pfam" id="PF03104">
    <property type="entry name" value="DNA_pol_B_exo1"/>
    <property type="match status" value="1"/>
</dbReference>
<dbReference type="InterPro" id="IPR017964">
    <property type="entry name" value="DNA-dir_DNA_pol_B_CS"/>
</dbReference>
<evidence type="ECO:0000256" key="4">
    <source>
        <dbReference type="ARBA" id="ARBA00022695"/>
    </source>
</evidence>
<dbReference type="RefSeq" id="XP_002503025.1">
    <property type="nucleotide sequence ID" value="XM_002502979.1"/>
</dbReference>
<dbReference type="EC" id="2.7.7.7" evidence="12"/>
<organism evidence="18 19">
    <name type="scientific">Micromonas commoda (strain RCC299 / NOUM17 / CCMP2709)</name>
    <name type="common">Picoplanktonic green alga</name>
    <dbReference type="NCBI Taxonomy" id="296587"/>
    <lineage>
        <taxon>Eukaryota</taxon>
        <taxon>Viridiplantae</taxon>
        <taxon>Chlorophyta</taxon>
        <taxon>Mamiellophyceae</taxon>
        <taxon>Mamiellales</taxon>
        <taxon>Mamiellaceae</taxon>
        <taxon>Micromonas</taxon>
    </lineage>
</organism>
<keyword evidence="5 12" id="KW-0235">DNA replication</keyword>
<dbReference type="Gene3D" id="1.10.287.690">
    <property type="entry name" value="Helix hairpin bin"/>
    <property type="match status" value="1"/>
</dbReference>
<dbReference type="FunFam" id="3.30.420.10:FF:000043">
    <property type="entry name" value="DNA polymerase"/>
    <property type="match status" value="1"/>
</dbReference>
<keyword evidence="11" id="KW-0539">Nucleus</keyword>
<dbReference type="CDD" id="cd05532">
    <property type="entry name" value="POLBc_alpha"/>
    <property type="match status" value="1"/>
</dbReference>
<dbReference type="GO" id="GO:0000166">
    <property type="term" value="F:nucleotide binding"/>
    <property type="evidence" value="ECO:0007669"/>
    <property type="project" value="InterPro"/>
</dbReference>
<sequence>MERPSRRGASKAAKAELAAAKLKQLKDKGGKGRLNDIEEDDGPQAVYDVVTDEEYAKIVNKRRQEYGGFIVGEDGDDYVDLGEEDDWTKAQPGMSDDEEEEDDDADADGKKRKKGGKDDSKDAKRAKKPEVDKRDRQRLANMFAKNAAAVAAGGIKRAPTADAAASKPAQDADSLLEDILGGIGGSSAPVQTFAKPAAPPANQFRRPAPHAQPPSVQATPATLMKPSMVTPTAPKAASAPAVRPTPRAVTWAPEDETTEDEYSLKPPLSPVHSGQRDEGDAMDADDAPAAVPMDDDDDEEKDDDEPPSPAAAAAAAKKSGGILKETSVVRPPVAGVTASGAAVAAASTLDGAADGWAAVFDDSTAGGDVQVDAAPAQLADGSLPLDADDTLPFFFVDAHEDIAHPGTVFLFGRVPVDTSAPTSAPASAPTETVSACAVVTGMQRCMFVVPRPDVFDDQNGEIESLERAAEEAAKGADDAAAKKARGALLRTLQTRAKDVKDEVREILLARGIESFTMKPVKRSYCFERDDIPRGCQYVLKVRCPATGPALPVDLKGRHFVAVLGASTPSLEHLVIKSKVMGPSWISIHGARLVPSGQQKSWCKLEVAVDRGHKSVRQPATSLPHRDPPTLTVAALNLKTVVNHRANVNEIASASVVYARNVKCDQPTPTWNSLDHLRHFSVVRRLDGVSFPPGWDAAVAKENAEHPVAKRTGSVVLSSQSSERGLLSFLLAKLQQLDADVLVGHNIAGFDLDVLLHRLQANKVPHWSRVGRLKRTRFPNLGGGGNAYGGGAGLGALSCLAGRLLADTYLSARDFVKEVSYTLTALAKNQLGRHRVEVAATDIPGKFSDASALMGLAKSTESDAWLSLGLMFHLSVLPLTRQLSNIAGNLWSKTLQHTRAQRVEYLLLHEFHARKYLLPDKLTAKERKFGRGYQNADADLDGGDFDGDGGVKAGKKRGGPAYAGGLVLEPKKGLYDKYVLMMDFNSLYPSIIQEYNICFTTVAQPKADPDDPAAAPPAPTLPTDADGTKVVLPQVIKKLVDRRREVKNMIKTERNAARAKQLDIRQMALKLTANSMYGCLGFAASRFYAKPLAELVTLQGREILQSTVDLAQGNLGRNVIYGDTDSIMINTESTNIAEVVDMAKQFKKLSDKRFKVLEIEMDGLYKSMLLLKKKKYAALMVKQLPDGSYTTVIEQKGLDIVRRDWSPLAKEQGNLALKEILSGNPTEDVVEGIHETLRKCREDLVNGAVTMDKFIITKQLTKRPEDYPDAANQAHVQVALRLRAAGKREGVNQGETVPYVIALKTDASAEEIASGRAVNQSSGGKGLADRAYHPDEVSAENSGLKLDLHYYLTQQVHPVVSRLCQPIEGTDAAHIANCLGLDPSKFHHQVVTANGGDEYDDDLLAPAAALDDSERFKRCKPLVLRTAGGEFEFPGVDAILAGEVAPDASLAPAPKTNDGAPDAGGKENAGAGAANPGVNPPNAGKLAGVASVTAATPLGAHALANQVRLAVRDSINSYYSTTLRSDDELAPSETRNVSLRVGADATAEPGTLPADPKCQGVMQKTTTEAALYTQLVHFRRLLDYRGALARMPPKDRDAARARMEASPGTCAALDAAANEVERTLRRSAYRWVNLRTLFGAAGMA</sequence>
<proteinExistence type="inferred from homology"/>
<dbReference type="Proteomes" id="UP000002009">
    <property type="component" value="Chromosome 6"/>
</dbReference>
<keyword evidence="8" id="KW-0862">Zinc</keyword>
<dbReference type="CDD" id="cd05776">
    <property type="entry name" value="DNA_polB_alpha_exo"/>
    <property type="match status" value="1"/>
</dbReference>
<dbReference type="Pfam" id="PF08996">
    <property type="entry name" value="zf-DNA_Pol"/>
    <property type="match status" value="1"/>
</dbReference>
<dbReference type="InterPro" id="IPR024647">
    <property type="entry name" value="DNA_pol_a_cat_su_N"/>
</dbReference>
<keyword evidence="4 12" id="KW-0548">Nucleotidyltransferase</keyword>
<feature type="compositionally biased region" description="Acidic residues" evidence="13">
    <location>
        <begin position="95"/>
        <end position="106"/>
    </location>
</feature>
<dbReference type="InterPro" id="IPR012337">
    <property type="entry name" value="RNaseH-like_sf"/>
</dbReference>
<dbReference type="InterPro" id="IPR023211">
    <property type="entry name" value="DNA_pol_palm_dom_sf"/>
</dbReference>
<dbReference type="SMART" id="SM00486">
    <property type="entry name" value="POLBc"/>
    <property type="match status" value="1"/>
</dbReference>
<feature type="region of interest" description="Disordered" evidence="13">
    <location>
        <begin position="184"/>
        <end position="318"/>
    </location>
</feature>
<dbReference type="GO" id="GO:0003887">
    <property type="term" value="F:DNA-directed DNA polymerase activity"/>
    <property type="evidence" value="ECO:0007669"/>
    <property type="project" value="UniProtKB-KW"/>
</dbReference>
<dbReference type="OrthoDB" id="6755010at2759"/>
<evidence type="ECO:0000256" key="5">
    <source>
        <dbReference type="ARBA" id="ARBA00022705"/>
    </source>
</evidence>
<reference evidence="18 19" key="1">
    <citation type="journal article" date="2009" name="Science">
        <title>Green evolution and dynamic adaptations revealed by genomes of the marine picoeukaryotes Micromonas.</title>
        <authorList>
            <person name="Worden A.Z."/>
            <person name="Lee J.H."/>
            <person name="Mock T."/>
            <person name="Rouze P."/>
            <person name="Simmons M.P."/>
            <person name="Aerts A.L."/>
            <person name="Allen A.E."/>
            <person name="Cuvelier M.L."/>
            <person name="Derelle E."/>
            <person name="Everett M.V."/>
            <person name="Foulon E."/>
            <person name="Grimwood J."/>
            <person name="Gundlach H."/>
            <person name="Henrissat B."/>
            <person name="Napoli C."/>
            <person name="McDonald S.M."/>
            <person name="Parker M.S."/>
            <person name="Rombauts S."/>
            <person name="Salamov A."/>
            <person name="Von Dassow P."/>
            <person name="Badger J.H."/>
            <person name="Coutinho P.M."/>
            <person name="Demir E."/>
            <person name="Dubchak I."/>
            <person name="Gentemann C."/>
            <person name="Eikrem W."/>
            <person name="Gready J.E."/>
            <person name="John U."/>
            <person name="Lanier W."/>
            <person name="Lindquist E.A."/>
            <person name="Lucas S."/>
            <person name="Mayer K.F."/>
            <person name="Moreau H."/>
            <person name="Not F."/>
            <person name="Otillar R."/>
            <person name="Panaud O."/>
            <person name="Pangilinan J."/>
            <person name="Paulsen I."/>
            <person name="Piegu B."/>
            <person name="Poliakov A."/>
            <person name="Robbens S."/>
            <person name="Schmutz J."/>
            <person name="Toulza E."/>
            <person name="Wyss T."/>
            <person name="Zelensky A."/>
            <person name="Zhou K."/>
            <person name="Armbrust E.V."/>
            <person name="Bhattacharya D."/>
            <person name="Goodenough U.W."/>
            <person name="Van de Peer Y."/>
            <person name="Grigoriev I.V."/>
        </authorList>
    </citation>
    <scope>NUCLEOTIDE SEQUENCE [LARGE SCALE GENOMIC DNA]</scope>
    <source>
        <strain evidence="19">RCC299 / NOUM17</strain>
    </source>
</reference>
<evidence type="ECO:0000259" key="17">
    <source>
        <dbReference type="Pfam" id="PF12254"/>
    </source>
</evidence>
<dbReference type="GO" id="GO:0003682">
    <property type="term" value="F:chromatin binding"/>
    <property type="evidence" value="ECO:0007669"/>
    <property type="project" value="TreeGrafter"/>
</dbReference>
<dbReference type="Pfam" id="PF12254">
    <property type="entry name" value="DNA_pol_alpha_N"/>
    <property type="match status" value="1"/>
</dbReference>
<feature type="domain" description="DNA-directed DNA polymerase family B multifunctional" evidence="14">
    <location>
        <begin position="889"/>
        <end position="1366"/>
    </location>
</feature>
<dbReference type="InterPro" id="IPR006133">
    <property type="entry name" value="DNA-dir_DNA_pol_B_exonuc"/>
</dbReference>
<evidence type="ECO:0000259" key="16">
    <source>
        <dbReference type="Pfam" id="PF08996"/>
    </source>
</evidence>
<dbReference type="InterPro" id="IPR036397">
    <property type="entry name" value="RNaseH_sf"/>
</dbReference>
<feature type="domain" description="DNA-directed DNA polymerase family B exonuclease" evidence="15">
    <location>
        <begin position="563"/>
        <end position="824"/>
    </location>
</feature>
<feature type="compositionally biased region" description="Acidic residues" evidence="13">
    <location>
        <begin position="73"/>
        <end position="86"/>
    </location>
</feature>
<dbReference type="PROSITE" id="PS00116">
    <property type="entry name" value="DNA_POLYMERASE_B"/>
    <property type="match status" value="1"/>
</dbReference>
<dbReference type="GO" id="GO:0006272">
    <property type="term" value="P:leading strand elongation"/>
    <property type="evidence" value="ECO:0007669"/>
    <property type="project" value="TreeGrafter"/>
</dbReference>
<dbReference type="Gene3D" id="3.30.70.2820">
    <property type="match status" value="1"/>
</dbReference>
<dbReference type="KEGG" id="mis:MICPUN_59630"/>
<dbReference type="FunFam" id="1.10.132.60:FF:000004">
    <property type="entry name" value="DNA polymerase"/>
    <property type="match status" value="1"/>
</dbReference>
<dbReference type="GO" id="GO:0003697">
    <property type="term" value="F:single-stranded DNA binding"/>
    <property type="evidence" value="ECO:0007669"/>
    <property type="project" value="TreeGrafter"/>
</dbReference>
<name>C1E975_MICCC</name>
<dbReference type="eggNOG" id="KOG0970">
    <property type="taxonomic scope" value="Eukaryota"/>
</dbReference>
<comment type="catalytic activity">
    <reaction evidence="12">
        <text>DNA(n) + a 2'-deoxyribonucleoside 5'-triphosphate = DNA(n+1) + diphosphate</text>
        <dbReference type="Rhea" id="RHEA:22508"/>
        <dbReference type="Rhea" id="RHEA-COMP:17339"/>
        <dbReference type="Rhea" id="RHEA-COMP:17340"/>
        <dbReference type="ChEBI" id="CHEBI:33019"/>
        <dbReference type="ChEBI" id="CHEBI:61560"/>
        <dbReference type="ChEBI" id="CHEBI:173112"/>
        <dbReference type="EC" id="2.7.7.7"/>
    </reaction>
</comment>
<evidence type="ECO:0000256" key="2">
    <source>
        <dbReference type="ARBA" id="ARBA00005755"/>
    </source>
</evidence>
<keyword evidence="6" id="KW-0479">Metal-binding</keyword>
<dbReference type="GO" id="GO:0005658">
    <property type="term" value="C:alpha DNA polymerase:primase complex"/>
    <property type="evidence" value="ECO:0007669"/>
    <property type="project" value="TreeGrafter"/>
</dbReference>
<dbReference type="Gene3D" id="3.30.420.10">
    <property type="entry name" value="Ribonuclease H-like superfamily/Ribonuclease H"/>
    <property type="match status" value="1"/>
</dbReference>
<accession>C1E975</accession>
<evidence type="ECO:0000256" key="12">
    <source>
        <dbReference type="RuleBase" id="RU000442"/>
    </source>
</evidence>
<dbReference type="STRING" id="296587.C1E975"/>
<evidence type="ECO:0000313" key="18">
    <source>
        <dbReference type="EMBL" id="ACO64283.1"/>
    </source>
</evidence>
<evidence type="ECO:0000256" key="8">
    <source>
        <dbReference type="ARBA" id="ARBA00022833"/>
    </source>
</evidence>
<dbReference type="InterPro" id="IPR038256">
    <property type="entry name" value="Pol_alpha_znc_sf"/>
</dbReference>
<comment type="similarity">
    <text evidence="2 12">Belongs to the DNA polymerase type-B family.</text>
</comment>
<dbReference type="SUPFAM" id="SSF53098">
    <property type="entry name" value="Ribonuclease H-like"/>
    <property type="match status" value="1"/>
</dbReference>
<dbReference type="OMA" id="ELNCLPL"/>
<dbReference type="SUPFAM" id="SSF56672">
    <property type="entry name" value="DNA/RNA polymerases"/>
    <property type="match status" value="1"/>
</dbReference>
<dbReference type="InParanoid" id="C1E975"/>
<evidence type="ECO:0000256" key="6">
    <source>
        <dbReference type="ARBA" id="ARBA00022723"/>
    </source>
</evidence>
<evidence type="ECO:0000256" key="9">
    <source>
        <dbReference type="ARBA" id="ARBA00022932"/>
    </source>
</evidence>
<dbReference type="InterPro" id="IPR042087">
    <property type="entry name" value="DNA_pol_B_thumb"/>
</dbReference>